<dbReference type="AlphaFoldDB" id="A0A0N4ZAV7"/>
<keyword evidence="8" id="KW-0521">NADP</keyword>
<evidence type="ECO:0000313" key="15">
    <source>
        <dbReference type="Proteomes" id="UP000038045"/>
    </source>
</evidence>
<accession>A0A0N4ZAV7</accession>
<evidence type="ECO:0000256" key="12">
    <source>
        <dbReference type="ARBA" id="ARBA00023136"/>
    </source>
</evidence>
<dbReference type="InterPro" id="IPR039357">
    <property type="entry name" value="SRD5A/TECR"/>
</dbReference>
<feature type="domain" description="3-oxo-5-alpha-steroid 4-dehydrogenase C-terminal" evidence="14">
    <location>
        <begin position="4"/>
        <end position="114"/>
    </location>
</feature>
<evidence type="ECO:0000256" key="10">
    <source>
        <dbReference type="ARBA" id="ARBA00023002"/>
    </source>
</evidence>
<keyword evidence="9" id="KW-1133">Transmembrane helix</keyword>
<dbReference type="GO" id="GO:0030154">
    <property type="term" value="P:cell differentiation"/>
    <property type="evidence" value="ECO:0007669"/>
    <property type="project" value="UniProtKB-KW"/>
</dbReference>
<dbReference type="GO" id="GO:0003865">
    <property type="term" value="F:3-oxo-5-alpha-steroid 4-dehydrogenase activity"/>
    <property type="evidence" value="ECO:0007669"/>
    <property type="project" value="TreeGrafter"/>
</dbReference>
<evidence type="ECO:0000259" key="14">
    <source>
        <dbReference type="Pfam" id="PF02544"/>
    </source>
</evidence>
<evidence type="ECO:0000256" key="8">
    <source>
        <dbReference type="ARBA" id="ARBA00022857"/>
    </source>
</evidence>
<evidence type="ECO:0000256" key="6">
    <source>
        <dbReference type="ARBA" id="ARBA00022824"/>
    </source>
</evidence>
<keyword evidence="4" id="KW-0812">Transmembrane</keyword>
<dbReference type="Proteomes" id="UP000038045">
    <property type="component" value="Unplaced"/>
</dbReference>
<keyword evidence="5" id="KW-0221">Differentiation</keyword>
<comment type="subcellular location">
    <subcellularLocation>
        <location evidence="1">Endoplasmic reticulum membrane</location>
        <topology evidence="1">Multi-pass membrane protein</topology>
    </subcellularLocation>
    <subcellularLocation>
        <location evidence="2">Microsome membrane</location>
    </subcellularLocation>
</comment>
<dbReference type="GO" id="GO:0006694">
    <property type="term" value="P:steroid biosynthetic process"/>
    <property type="evidence" value="ECO:0007669"/>
    <property type="project" value="TreeGrafter"/>
</dbReference>
<keyword evidence="6" id="KW-0256">Endoplasmic reticulum</keyword>
<evidence type="ECO:0000313" key="16">
    <source>
        <dbReference type="WBParaSite" id="PTRK_0000467100.1"/>
    </source>
</evidence>
<sequence>MFTMSTLVGVLLFASGMFINIEADHILRNLRKHGTTEYKIPIGGAFKYITCANYFGEIVEWIGFFIVTKSLPSLAFVFFTIANIGPRAFQHHQWYIEKFEDYPKSRKALIPFIF</sequence>
<dbReference type="PROSITE" id="PS50244">
    <property type="entry name" value="S5A_REDUCTASE"/>
    <property type="match status" value="1"/>
</dbReference>
<dbReference type="GO" id="GO:0005789">
    <property type="term" value="C:endoplasmic reticulum membrane"/>
    <property type="evidence" value="ECO:0007669"/>
    <property type="project" value="UniProtKB-SubCell"/>
</dbReference>
<evidence type="ECO:0000256" key="3">
    <source>
        <dbReference type="ARBA" id="ARBA00007742"/>
    </source>
</evidence>
<keyword evidence="11" id="KW-0443">Lipid metabolism</keyword>
<proteinExistence type="inferred from homology"/>
<dbReference type="Gene3D" id="1.20.120.1630">
    <property type="match status" value="1"/>
</dbReference>
<reference evidence="16" key="1">
    <citation type="submission" date="2017-02" db="UniProtKB">
        <authorList>
            <consortium name="WormBaseParasite"/>
        </authorList>
    </citation>
    <scope>IDENTIFICATION</scope>
</reference>
<protein>
    <submittedName>
        <fullName evidence="16">S5A_REDUCTASE domain-containing protein</fullName>
    </submittedName>
</protein>
<dbReference type="Pfam" id="PF02544">
    <property type="entry name" value="Steroid_dh"/>
    <property type="match status" value="1"/>
</dbReference>
<evidence type="ECO:0000256" key="11">
    <source>
        <dbReference type="ARBA" id="ARBA00023098"/>
    </source>
</evidence>
<keyword evidence="12" id="KW-0472">Membrane</keyword>
<evidence type="ECO:0000256" key="9">
    <source>
        <dbReference type="ARBA" id="ARBA00022989"/>
    </source>
</evidence>
<name>A0A0N4ZAV7_PARTI</name>
<feature type="chain" id="PRO_5005891387" evidence="13">
    <location>
        <begin position="24"/>
        <end position="114"/>
    </location>
</feature>
<keyword evidence="15" id="KW-1185">Reference proteome</keyword>
<dbReference type="WBParaSite" id="PTRK_0000467100.1">
    <property type="protein sequence ID" value="PTRK_0000467100.1"/>
    <property type="gene ID" value="PTRK_0000467100"/>
</dbReference>
<feature type="signal peptide" evidence="13">
    <location>
        <begin position="1"/>
        <end position="23"/>
    </location>
</feature>
<evidence type="ECO:0000256" key="4">
    <source>
        <dbReference type="ARBA" id="ARBA00022692"/>
    </source>
</evidence>
<evidence type="ECO:0000256" key="5">
    <source>
        <dbReference type="ARBA" id="ARBA00022782"/>
    </source>
</evidence>
<dbReference type="InterPro" id="IPR001104">
    <property type="entry name" value="3-oxo-5_a-steroid_4-DH_C"/>
</dbReference>
<evidence type="ECO:0000256" key="1">
    <source>
        <dbReference type="ARBA" id="ARBA00004477"/>
    </source>
</evidence>
<keyword evidence="7" id="KW-0492">Microsome</keyword>
<dbReference type="PANTHER" id="PTHR10556">
    <property type="entry name" value="3-OXO-5-ALPHA-STEROID 4-DEHYDROGENASE"/>
    <property type="match status" value="1"/>
</dbReference>
<evidence type="ECO:0000256" key="13">
    <source>
        <dbReference type="SAM" id="SignalP"/>
    </source>
</evidence>
<evidence type="ECO:0000256" key="2">
    <source>
        <dbReference type="ARBA" id="ARBA00004524"/>
    </source>
</evidence>
<dbReference type="PANTHER" id="PTHR10556:SF57">
    <property type="entry name" value="3-OXO-5-ALPHA-STEROID 4-DEHYDROGENASE 1"/>
    <property type="match status" value="1"/>
</dbReference>
<evidence type="ECO:0000256" key="7">
    <source>
        <dbReference type="ARBA" id="ARBA00022848"/>
    </source>
</evidence>
<keyword evidence="13" id="KW-0732">Signal</keyword>
<organism evidence="15 16">
    <name type="scientific">Parastrongyloides trichosuri</name>
    <name type="common">Possum-specific nematode worm</name>
    <dbReference type="NCBI Taxonomy" id="131310"/>
    <lineage>
        <taxon>Eukaryota</taxon>
        <taxon>Metazoa</taxon>
        <taxon>Ecdysozoa</taxon>
        <taxon>Nematoda</taxon>
        <taxon>Chromadorea</taxon>
        <taxon>Rhabditida</taxon>
        <taxon>Tylenchina</taxon>
        <taxon>Panagrolaimomorpha</taxon>
        <taxon>Strongyloidoidea</taxon>
        <taxon>Strongyloididae</taxon>
        <taxon>Parastrongyloides</taxon>
    </lineage>
</organism>
<comment type="similarity">
    <text evidence="3">Belongs to the steroid 5-alpha reductase family.</text>
</comment>
<dbReference type="STRING" id="131310.A0A0N4ZAV7"/>
<keyword evidence="10" id="KW-0560">Oxidoreductase</keyword>